<evidence type="ECO:0000256" key="1">
    <source>
        <dbReference type="ARBA" id="ARBA00002265"/>
    </source>
</evidence>
<dbReference type="GO" id="GO:0043190">
    <property type="term" value="C:ATP-binding cassette (ABC) transporter complex"/>
    <property type="evidence" value="ECO:0007669"/>
    <property type="project" value="InterPro"/>
</dbReference>
<evidence type="ECO:0000256" key="6">
    <source>
        <dbReference type="ARBA" id="ARBA00022989"/>
    </source>
</evidence>
<name>A0A3C1KQY7_9GAMM</name>
<feature type="transmembrane region" description="Helical" evidence="9">
    <location>
        <begin position="331"/>
        <end position="350"/>
    </location>
</feature>
<evidence type="ECO:0000313" key="10">
    <source>
        <dbReference type="EMBL" id="HAN28908.1"/>
    </source>
</evidence>
<gene>
    <name evidence="10" type="primary">lptG</name>
    <name evidence="10" type="ORF">DCP75_14530</name>
</gene>
<accession>A0A3C1KQY7</accession>
<dbReference type="EMBL" id="DMND01000194">
    <property type="protein sequence ID" value="HAN28908.1"/>
    <property type="molecule type" value="Genomic_DNA"/>
</dbReference>
<evidence type="ECO:0000256" key="4">
    <source>
        <dbReference type="ARBA" id="ARBA00022475"/>
    </source>
</evidence>
<organism evidence="10 11">
    <name type="scientific">Haliea salexigens</name>
    <dbReference type="NCBI Taxonomy" id="287487"/>
    <lineage>
        <taxon>Bacteria</taxon>
        <taxon>Pseudomonadati</taxon>
        <taxon>Pseudomonadota</taxon>
        <taxon>Gammaproteobacteria</taxon>
        <taxon>Cellvibrionales</taxon>
        <taxon>Halieaceae</taxon>
        <taxon>Haliea</taxon>
    </lineage>
</organism>
<dbReference type="GO" id="GO:0055085">
    <property type="term" value="P:transmembrane transport"/>
    <property type="evidence" value="ECO:0007669"/>
    <property type="project" value="InterPro"/>
</dbReference>
<dbReference type="Proteomes" id="UP000259273">
    <property type="component" value="Unassembled WGS sequence"/>
</dbReference>
<feature type="transmembrane region" description="Helical" evidence="9">
    <location>
        <begin position="12"/>
        <end position="33"/>
    </location>
</feature>
<dbReference type="InterPro" id="IPR030923">
    <property type="entry name" value="LptG"/>
</dbReference>
<comment type="function">
    <text evidence="1">Part of the ABC transporter complex LptBFG involved in the translocation of lipopolysaccharide (LPS) from the inner membrane to the outer membrane.</text>
</comment>
<feature type="transmembrane region" description="Helical" evidence="9">
    <location>
        <begin position="272"/>
        <end position="291"/>
    </location>
</feature>
<dbReference type="PANTHER" id="PTHR33529:SF2">
    <property type="entry name" value="LIPOPOLYSACCHARIDE EXPORT SYSTEM PERMEASE PROTEIN LPTG"/>
    <property type="match status" value="1"/>
</dbReference>
<reference evidence="10 11" key="1">
    <citation type="journal article" date="2018" name="Nat. Biotechnol.">
        <title>A standardized bacterial taxonomy based on genome phylogeny substantially revises the tree of life.</title>
        <authorList>
            <person name="Parks D.H."/>
            <person name="Chuvochina M."/>
            <person name="Waite D.W."/>
            <person name="Rinke C."/>
            <person name="Skarshewski A."/>
            <person name="Chaumeil P.A."/>
            <person name="Hugenholtz P."/>
        </authorList>
    </citation>
    <scope>NUCLEOTIDE SEQUENCE [LARGE SCALE GENOMIC DNA]</scope>
    <source>
        <strain evidence="10">UBA9158</strain>
    </source>
</reference>
<evidence type="ECO:0000256" key="9">
    <source>
        <dbReference type="SAM" id="Phobius"/>
    </source>
</evidence>
<comment type="caution">
    <text evidence="10">The sequence shown here is derived from an EMBL/GenBank/DDBJ whole genome shotgun (WGS) entry which is preliminary data.</text>
</comment>
<evidence type="ECO:0000256" key="7">
    <source>
        <dbReference type="ARBA" id="ARBA00023136"/>
    </source>
</evidence>
<dbReference type="AlphaFoldDB" id="A0A3C1KQY7"/>
<feature type="transmembrane region" description="Helical" evidence="9">
    <location>
        <begin position="63"/>
        <end position="83"/>
    </location>
</feature>
<evidence type="ECO:0000256" key="3">
    <source>
        <dbReference type="ARBA" id="ARBA00007725"/>
    </source>
</evidence>
<dbReference type="Pfam" id="PF03739">
    <property type="entry name" value="LptF_LptG"/>
    <property type="match status" value="1"/>
</dbReference>
<keyword evidence="5 9" id="KW-0812">Transmembrane</keyword>
<evidence type="ECO:0000256" key="8">
    <source>
        <dbReference type="ARBA" id="ARBA00026081"/>
    </source>
</evidence>
<keyword evidence="4" id="KW-1003">Cell membrane</keyword>
<feature type="transmembrane region" description="Helical" evidence="9">
    <location>
        <begin position="95"/>
        <end position="116"/>
    </location>
</feature>
<comment type="similarity">
    <text evidence="3">Belongs to the LptF/LptG family.</text>
</comment>
<dbReference type="InterPro" id="IPR005495">
    <property type="entry name" value="LptG/LptF_permease"/>
</dbReference>
<dbReference type="STRING" id="1121937.GCA_000423125_00385"/>
<comment type="subcellular location">
    <subcellularLocation>
        <location evidence="2">Cell membrane</location>
        <topology evidence="2">Multi-pass membrane protein</topology>
    </subcellularLocation>
</comment>
<keyword evidence="7 9" id="KW-0472">Membrane</keyword>
<evidence type="ECO:0000256" key="5">
    <source>
        <dbReference type="ARBA" id="ARBA00022692"/>
    </source>
</evidence>
<keyword evidence="6 9" id="KW-1133">Transmembrane helix</keyword>
<evidence type="ECO:0000256" key="2">
    <source>
        <dbReference type="ARBA" id="ARBA00004651"/>
    </source>
</evidence>
<evidence type="ECO:0000313" key="11">
    <source>
        <dbReference type="Proteomes" id="UP000259273"/>
    </source>
</evidence>
<sequence>MRLLDWYIGRTLLASIFLVLLVIVGIDVVSVFIDESGRLSESYTFLEMSAYIALTVPGRLYEFIPSAALIGSLVGLGQLATASELTIMRGAGVSIARLVVVVMKYALLVALVGFVLGEVVAPPAEQLAENRRALAQSAPGGLAGRYGIWNREGDSYLYFNAVESETALRGVLLVQLDERRRMIASLGAQRARFAGDHWVLEDVVKTDFSSWETTRTRAETLRWDTGITPRLLTMEVVSPERLPLIDLQRYSHYLQQQGLDADDFEIAMWRKLLQPASIAGLVLVAIAFIFGPLRDGTLGLRIFAGVLVGVAFQISEDLLGPASLVFGFPPLYAALTPVLLCIGVGLVLLLRTR</sequence>
<dbReference type="GO" id="GO:0015920">
    <property type="term" value="P:lipopolysaccharide transport"/>
    <property type="evidence" value="ECO:0007669"/>
    <property type="project" value="TreeGrafter"/>
</dbReference>
<protein>
    <submittedName>
        <fullName evidence="10">LPS export ABC transporter permease LptG</fullName>
    </submittedName>
</protein>
<dbReference type="PANTHER" id="PTHR33529">
    <property type="entry name" value="SLR0882 PROTEIN-RELATED"/>
    <property type="match status" value="1"/>
</dbReference>
<proteinExistence type="inferred from homology"/>
<feature type="transmembrane region" description="Helical" evidence="9">
    <location>
        <begin position="298"/>
        <end position="315"/>
    </location>
</feature>
<dbReference type="NCBIfam" id="TIGR04408">
    <property type="entry name" value="LptG_lptG"/>
    <property type="match status" value="1"/>
</dbReference>
<comment type="subunit">
    <text evidence="8">Component of the lipopolysaccharide transport and assembly complex. The LptBFG transporter is composed of two ATP-binding proteins (LptB) and two transmembrane proteins (LptF and LptG).</text>
</comment>